<dbReference type="InterPro" id="IPR029060">
    <property type="entry name" value="PIN-like_dom_sf"/>
</dbReference>
<dbReference type="InterPro" id="IPR002716">
    <property type="entry name" value="PIN_dom"/>
</dbReference>
<dbReference type="PANTHER" id="PTHR42188:SF1">
    <property type="entry name" value="23S RRNA-SPECIFIC ENDONUCLEASE VAPC20"/>
    <property type="match status" value="1"/>
</dbReference>
<accession>A0A856MAZ8</accession>
<proteinExistence type="predicted"/>
<dbReference type="GO" id="GO:0016075">
    <property type="term" value="P:rRNA catabolic process"/>
    <property type="evidence" value="ECO:0007669"/>
    <property type="project" value="TreeGrafter"/>
</dbReference>
<feature type="domain" description="PIN" evidence="1">
    <location>
        <begin position="34"/>
        <end position="139"/>
    </location>
</feature>
<organism evidence="2 3">
    <name type="scientific">Brasilonema sennae CENA114</name>
    <dbReference type="NCBI Taxonomy" id="415709"/>
    <lineage>
        <taxon>Bacteria</taxon>
        <taxon>Bacillati</taxon>
        <taxon>Cyanobacteriota</taxon>
        <taxon>Cyanophyceae</taxon>
        <taxon>Nostocales</taxon>
        <taxon>Scytonemataceae</taxon>
        <taxon>Brasilonema</taxon>
        <taxon>Bromeliae group (in: Brasilonema)</taxon>
    </lineage>
</organism>
<dbReference type="Proteomes" id="UP000503129">
    <property type="component" value="Chromosome"/>
</dbReference>
<protein>
    <submittedName>
        <fullName evidence="2">VapC toxin family PIN domain ribonuclease</fullName>
    </submittedName>
</protein>
<reference evidence="2 3" key="1">
    <citation type="submission" date="2018-06" db="EMBL/GenBank/DDBJ databases">
        <title>Comparative genomics of Brasilonema spp. strains.</title>
        <authorList>
            <person name="Alvarenga D.O."/>
            <person name="Fiore M.F."/>
            <person name="Varani A.M."/>
        </authorList>
    </citation>
    <scope>NUCLEOTIDE SEQUENCE [LARGE SCALE GENOMIC DNA]</scope>
    <source>
        <strain evidence="2 3">CENA114</strain>
    </source>
</reference>
<dbReference type="KEGG" id="bsen:DP114_06000"/>
<sequence length="144" mass="16399">MRGTEHNSSSRLKPSGWASLFVNTQSYYSQADQCFRLALQQQKKIVTTNYVVAELVALLNSPLRIPRLQVFEIVDAIKTVPYVEIIHINNVIDTSAWELCKSRPDKAWSLVDCTSFVVMQQLGIQQALTTDQHFEQAGFIRLLK</sequence>
<dbReference type="SUPFAM" id="SSF88723">
    <property type="entry name" value="PIN domain-like"/>
    <property type="match status" value="1"/>
</dbReference>
<dbReference type="Pfam" id="PF01850">
    <property type="entry name" value="PIN"/>
    <property type="match status" value="1"/>
</dbReference>
<dbReference type="EMBL" id="CP030118">
    <property type="protein sequence ID" value="QDL07510.1"/>
    <property type="molecule type" value="Genomic_DNA"/>
</dbReference>
<evidence type="ECO:0000259" key="1">
    <source>
        <dbReference type="Pfam" id="PF01850"/>
    </source>
</evidence>
<gene>
    <name evidence="2" type="ORF">DP114_06000</name>
</gene>
<dbReference type="Gene3D" id="3.40.50.1010">
    <property type="entry name" value="5'-nuclease"/>
    <property type="match status" value="1"/>
</dbReference>
<name>A0A856MAZ8_9CYAN</name>
<evidence type="ECO:0000313" key="2">
    <source>
        <dbReference type="EMBL" id="QDL07510.1"/>
    </source>
</evidence>
<dbReference type="AlphaFoldDB" id="A0A856MAZ8"/>
<keyword evidence="3" id="KW-1185">Reference proteome</keyword>
<dbReference type="GO" id="GO:0004521">
    <property type="term" value="F:RNA endonuclease activity"/>
    <property type="evidence" value="ECO:0007669"/>
    <property type="project" value="InterPro"/>
</dbReference>
<dbReference type="PANTHER" id="PTHR42188">
    <property type="entry name" value="23S RRNA-SPECIFIC ENDONUCLEASE VAPC20"/>
    <property type="match status" value="1"/>
</dbReference>
<evidence type="ECO:0000313" key="3">
    <source>
        <dbReference type="Proteomes" id="UP000503129"/>
    </source>
</evidence>
<dbReference type="InterPro" id="IPR039018">
    <property type="entry name" value="VapC20-like"/>
</dbReference>
<dbReference type="RefSeq" id="WP_169267500.1">
    <property type="nucleotide sequence ID" value="NZ_CAWOXK010000001.1"/>
</dbReference>